<accession>A0A6P2D7X1</accession>
<dbReference type="KEGG" id="gms:SOIL9_09030"/>
<name>A0A6P2D7X1_9BACT</name>
<dbReference type="EMBL" id="LR593886">
    <property type="protein sequence ID" value="VTR97073.1"/>
    <property type="molecule type" value="Genomic_DNA"/>
</dbReference>
<dbReference type="AlphaFoldDB" id="A0A6P2D7X1"/>
<proteinExistence type="predicted"/>
<organism evidence="1 2">
    <name type="scientific">Gemmata massiliana</name>
    <dbReference type="NCBI Taxonomy" id="1210884"/>
    <lineage>
        <taxon>Bacteria</taxon>
        <taxon>Pseudomonadati</taxon>
        <taxon>Planctomycetota</taxon>
        <taxon>Planctomycetia</taxon>
        <taxon>Gemmatales</taxon>
        <taxon>Gemmataceae</taxon>
        <taxon>Gemmata</taxon>
    </lineage>
</organism>
<evidence type="ECO:0000313" key="1">
    <source>
        <dbReference type="EMBL" id="VTR97073.1"/>
    </source>
</evidence>
<protein>
    <submittedName>
        <fullName evidence="1">Uncharacterized protein</fullName>
    </submittedName>
</protein>
<dbReference type="Proteomes" id="UP000464178">
    <property type="component" value="Chromosome"/>
</dbReference>
<sequence>MADKVYVVGAYVANDDPNLRVRAFVPLTTEYQTLNEAVAAAEADFRASGTPADGVTFVVYRSADGDAIVEVSRGGPFLTAGFYKVALVEVGEADA</sequence>
<dbReference type="RefSeq" id="WP_162671043.1">
    <property type="nucleotide sequence ID" value="NZ_LR593886.1"/>
</dbReference>
<reference evidence="1 2" key="1">
    <citation type="submission" date="2019-05" db="EMBL/GenBank/DDBJ databases">
        <authorList>
            <consortium name="Science for Life Laboratories"/>
        </authorList>
    </citation>
    <scope>NUCLEOTIDE SEQUENCE [LARGE SCALE GENOMIC DNA]</scope>
    <source>
        <strain evidence="1">Soil9</strain>
    </source>
</reference>
<keyword evidence="2" id="KW-1185">Reference proteome</keyword>
<gene>
    <name evidence="1" type="ORF">SOIL9_09030</name>
</gene>
<evidence type="ECO:0000313" key="2">
    <source>
        <dbReference type="Proteomes" id="UP000464178"/>
    </source>
</evidence>